<dbReference type="AlphaFoldDB" id="A0A3Q0JPK1"/>
<evidence type="ECO:0000256" key="9">
    <source>
        <dbReference type="ARBA" id="ARBA00023242"/>
    </source>
</evidence>
<evidence type="ECO:0000256" key="11">
    <source>
        <dbReference type="SAM" id="MobiDB-lite"/>
    </source>
</evidence>
<dbReference type="Pfam" id="PF00850">
    <property type="entry name" value="Hist_deacetyl"/>
    <property type="match status" value="1"/>
</dbReference>
<dbReference type="SUPFAM" id="SSF52768">
    <property type="entry name" value="Arginase/deacetylase"/>
    <property type="match status" value="1"/>
</dbReference>
<dbReference type="RefSeq" id="XP_026688765.1">
    <property type="nucleotide sequence ID" value="XM_026832964.1"/>
</dbReference>
<dbReference type="Gene3D" id="3.40.800.20">
    <property type="entry name" value="Histone deacetylase domain"/>
    <property type="match status" value="1"/>
</dbReference>
<proteinExistence type="inferred from homology"/>
<evidence type="ECO:0000256" key="8">
    <source>
        <dbReference type="ARBA" id="ARBA00023163"/>
    </source>
</evidence>
<evidence type="ECO:0000256" key="2">
    <source>
        <dbReference type="ARBA" id="ARBA00007738"/>
    </source>
</evidence>
<feature type="domain" description="Histone deacetylase" evidence="12">
    <location>
        <begin position="1"/>
        <end position="91"/>
    </location>
</feature>
<evidence type="ECO:0000313" key="14">
    <source>
        <dbReference type="RefSeq" id="XP_026688765.1"/>
    </source>
</evidence>
<evidence type="ECO:0000256" key="6">
    <source>
        <dbReference type="ARBA" id="ARBA00022853"/>
    </source>
</evidence>
<dbReference type="KEGG" id="dci:103523291"/>
<keyword evidence="13" id="KW-1185">Reference proteome</keyword>
<keyword evidence="9" id="KW-0539">Nucleus</keyword>
<evidence type="ECO:0000256" key="1">
    <source>
        <dbReference type="ARBA" id="ARBA00004123"/>
    </source>
</evidence>
<keyword evidence="7" id="KW-0805">Transcription regulation</keyword>
<keyword evidence="6" id="KW-0156">Chromatin regulator</keyword>
<evidence type="ECO:0000256" key="4">
    <source>
        <dbReference type="ARBA" id="ARBA00022491"/>
    </source>
</evidence>
<dbReference type="InterPro" id="IPR037138">
    <property type="entry name" value="His_deacetylse_dom_sf"/>
</dbReference>
<evidence type="ECO:0000256" key="5">
    <source>
        <dbReference type="ARBA" id="ARBA00022801"/>
    </source>
</evidence>
<dbReference type="GO" id="GO:0040029">
    <property type="term" value="P:epigenetic regulation of gene expression"/>
    <property type="evidence" value="ECO:0007669"/>
    <property type="project" value="TreeGrafter"/>
</dbReference>
<dbReference type="GO" id="GO:0141221">
    <property type="term" value="F:histone deacetylase activity, hydrolytic mechanism"/>
    <property type="evidence" value="ECO:0007669"/>
    <property type="project" value="UniProtKB-EC"/>
</dbReference>
<evidence type="ECO:0000256" key="7">
    <source>
        <dbReference type="ARBA" id="ARBA00023015"/>
    </source>
</evidence>
<feature type="region of interest" description="Disordered" evidence="11">
    <location>
        <begin position="161"/>
        <end position="184"/>
    </location>
</feature>
<dbReference type="PANTHER" id="PTHR10625:SF5">
    <property type="entry name" value="HISTONE DEACETYLASE"/>
    <property type="match status" value="1"/>
</dbReference>
<comment type="subcellular location">
    <subcellularLocation>
        <location evidence="1">Nucleus</location>
    </subcellularLocation>
</comment>
<evidence type="ECO:0000259" key="12">
    <source>
        <dbReference type="Pfam" id="PF00850"/>
    </source>
</evidence>
<reference evidence="14" key="1">
    <citation type="submission" date="2025-08" db="UniProtKB">
        <authorList>
            <consortium name="RefSeq"/>
        </authorList>
    </citation>
    <scope>IDENTIFICATION</scope>
</reference>
<gene>
    <name evidence="14" type="primary">LOC103523291</name>
</gene>
<dbReference type="PaxDb" id="121845-A0A3Q0JPK1"/>
<comment type="similarity">
    <text evidence="2">Belongs to the histone deacetylase family. HD type 2 subfamily.</text>
</comment>
<dbReference type="InterPro" id="IPR023696">
    <property type="entry name" value="Ureohydrolase_dom_sf"/>
</dbReference>
<comment type="catalytic activity">
    <reaction evidence="10">
        <text>N(6)-acetyl-L-lysyl-[histone] + H2O = L-lysyl-[histone] + acetate</text>
        <dbReference type="Rhea" id="RHEA:58196"/>
        <dbReference type="Rhea" id="RHEA-COMP:9845"/>
        <dbReference type="Rhea" id="RHEA-COMP:11338"/>
        <dbReference type="ChEBI" id="CHEBI:15377"/>
        <dbReference type="ChEBI" id="CHEBI:29969"/>
        <dbReference type="ChEBI" id="CHEBI:30089"/>
        <dbReference type="ChEBI" id="CHEBI:61930"/>
        <dbReference type="EC" id="3.5.1.98"/>
    </reaction>
</comment>
<dbReference type="STRING" id="121845.A0A3Q0JPK1"/>
<organism evidence="13 14">
    <name type="scientific">Diaphorina citri</name>
    <name type="common">Asian citrus psyllid</name>
    <dbReference type="NCBI Taxonomy" id="121845"/>
    <lineage>
        <taxon>Eukaryota</taxon>
        <taxon>Metazoa</taxon>
        <taxon>Ecdysozoa</taxon>
        <taxon>Arthropoda</taxon>
        <taxon>Hexapoda</taxon>
        <taxon>Insecta</taxon>
        <taxon>Pterygota</taxon>
        <taxon>Neoptera</taxon>
        <taxon>Paraneoptera</taxon>
        <taxon>Hemiptera</taxon>
        <taxon>Sternorrhyncha</taxon>
        <taxon>Psylloidea</taxon>
        <taxon>Psyllidae</taxon>
        <taxon>Diaphorininae</taxon>
        <taxon>Diaphorina</taxon>
    </lineage>
</organism>
<protein>
    <recommendedName>
        <fullName evidence="3">histone deacetylase</fullName>
        <ecNumber evidence="3">3.5.1.98</ecNumber>
    </recommendedName>
</protein>
<keyword evidence="4" id="KW-0678">Repressor</keyword>
<name>A0A3Q0JPK1_DIACI</name>
<keyword evidence="5" id="KW-0378">Hydrolase</keyword>
<feature type="compositionally biased region" description="Acidic residues" evidence="11">
    <location>
        <begin position="171"/>
        <end position="184"/>
    </location>
</feature>
<evidence type="ECO:0000256" key="10">
    <source>
        <dbReference type="ARBA" id="ARBA00048287"/>
    </source>
</evidence>
<dbReference type="InterPro" id="IPR023801">
    <property type="entry name" value="His_deacetylse_dom"/>
</dbReference>
<dbReference type="EC" id="3.5.1.98" evidence="3"/>
<dbReference type="PANTHER" id="PTHR10625">
    <property type="entry name" value="HISTONE DEACETYLASE HDAC1-RELATED"/>
    <property type="match status" value="1"/>
</dbReference>
<keyword evidence="8" id="KW-0804">Transcription</keyword>
<dbReference type="GeneID" id="103523291"/>
<sequence>MGDAEYLAAFRTIVMPVAKEFDPQIVLVSAGFDAAAGHPPPLGGYKLSPACFGYMTQQLMTLADGKVVLALEGGYDLPSMCDSAEACVRALLGDAPPPLSQEELTRSPCLKAVETLQKTIAIQVSHWPVLKRSAHTITWSALSAAEDNETVSAMASLSMNKKHLQSPEQSIEIEDEPMEEDEIK</sequence>
<accession>A0A3Q0JPK1</accession>
<dbReference type="GO" id="GO:0000118">
    <property type="term" value="C:histone deacetylase complex"/>
    <property type="evidence" value="ECO:0007669"/>
    <property type="project" value="TreeGrafter"/>
</dbReference>
<evidence type="ECO:0000256" key="3">
    <source>
        <dbReference type="ARBA" id="ARBA00012111"/>
    </source>
</evidence>
<dbReference type="Proteomes" id="UP000079169">
    <property type="component" value="Unplaced"/>
</dbReference>
<evidence type="ECO:0000313" key="13">
    <source>
        <dbReference type="Proteomes" id="UP000079169"/>
    </source>
</evidence>